<evidence type="ECO:0000313" key="5">
    <source>
        <dbReference type="Proteomes" id="UP001396898"/>
    </source>
</evidence>
<dbReference type="InterPro" id="IPR058257">
    <property type="entry name" value="CorA-like_dom"/>
</dbReference>
<accession>A0ABR1QZV1</accession>
<keyword evidence="2" id="KW-1133">Transmembrane helix</keyword>
<organism evidence="4 5">
    <name type="scientific">Apiospora marii</name>
    <dbReference type="NCBI Taxonomy" id="335849"/>
    <lineage>
        <taxon>Eukaryota</taxon>
        <taxon>Fungi</taxon>
        <taxon>Dikarya</taxon>
        <taxon>Ascomycota</taxon>
        <taxon>Pezizomycotina</taxon>
        <taxon>Sordariomycetes</taxon>
        <taxon>Xylariomycetidae</taxon>
        <taxon>Amphisphaeriales</taxon>
        <taxon>Apiosporaceae</taxon>
        <taxon>Apiospora</taxon>
    </lineage>
</organism>
<dbReference type="Proteomes" id="UP001396898">
    <property type="component" value="Unassembled WGS sequence"/>
</dbReference>
<sequence>MFAYLCSYHQVPETVLEYVFAFGVTDEPKDVCLTGFQAEDTLSLLDRQKIDVPSANRSANAIRLSYLLRVVEPSNSSPSTSWNIRQLAVYHSFDVTNGRAFWVTIKPNQDTRENIHKEYVDDTGASLARDTPTGFASTLTMHLQLLEASCENWRWHLDEVEKSLRSIINKAKTAKLDTEPHFDTMPEDIKEKVLHVNSFKPVEQRESFYQKTRRSFSNRWNEKKDERNEKKPTFSFISKPKTIEAKQADASEQERLKKYLVLDLFSFSDVQKLQGLAETIQEGLLALEMNASVLKDIKEYYQHLSGFEAMPEEIRRRAAAEFACFVRKVERLEADLDRKQKQWKAMEKLAQDGKTLYDGILQYRNLQVSRIYAESAHSSSRKMEKIAAKTEEETASMHIITMVTLVFLPGTFFTVRLLAPLAKGLMTGHLTTSLAQRFLQSGIFQWNEPVGENEATWEFKKDAFGLFAAITFISMFITFVVWFFMFRYAKGRSRRRLDDLEAGQVEGVSPEK</sequence>
<comment type="caution">
    <text evidence="4">The sequence shown here is derived from an EMBL/GenBank/DDBJ whole genome shotgun (WGS) entry which is preliminary data.</text>
</comment>
<feature type="coiled-coil region" evidence="1">
    <location>
        <begin position="322"/>
        <end position="349"/>
    </location>
</feature>
<keyword evidence="1" id="KW-0175">Coiled coil</keyword>
<feature type="transmembrane region" description="Helical" evidence="2">
    <location>
        <begin position="463"/>
        <end position="486"/>
    </location>
</feature>
<evidence type="ECO:0000256" key="1">
    <source>
        <dbReference type="SAM" id="Coils"/>
    </source>
</evidence>
<feature type="transmembrane region" description="Helical" evidence="2">
    <location>
        <begin position="399"/>
        <end position="419"/>
    </location>
</feature>
<evidence type="ECO:0000259" key="3">
    <source>
        <dbReference type="Pfam" id="PF26616"/>
    </source>
</evidence>
<keyword evidence="2" id="KW-0472">Membrane</keyword>
<protein>
    <recommendedName>
        <fullName evidence="3">CorA-like transporter domain-containing protein</fullName>
    </recommendedName>
</protein>
<dbReference type="Pfam" id="PF26616">
    <property type="entry name" value="CorA-like"/>
    <property type="match status" value="1"/>
</dbReference>
<gene>
    <name evidence="4" type="ORF">PG991_015857</name>
</gene>
<keyword evidence="2" id="KW-0812">Transmembrane</keyword>
<feature type="domain" description="CorA-like transporter" evidence="3">
    <location>
        <begin position="1"/>
        <end position="171"/>
    </location>
</feature>
<evidence type="ECO:0000256" key="2">
    <source>
        <dbReference type="SAM" id="Phobius"/>
    </source>
</evidence>
<name>A0ABR1QZV1_9PEZI</name>
<evidence type="ECO:0000313" key="4">
    <source>
        <dbReference type="EMBL" id="KAK7994269.1"/>
    </source>
</evidence>
<keyword evidence="5" id="KW-1185">Reference proteome</keyword>
<reference evidence="4 5" key="1">
    <citation type="submission" date="2023-01" db="EMBL/GenBank/DDBJ databases">
        <title>Analysis of 21 Apiospora genomes using comparative genomics revels a genus with tremendous synthesis potential of carbohydrate active enzymes and secondary metabolites.</title>
        <authorList>
            <person name="Sorensen T."/>
        </authorList>
    </citation>
    <scope>NUCLEOTIDE SEQUENCE [LARGE SCALE GENOMIC DNA]</scope>
    <source>
        <strain evidence="4 5">CBS 20057</strain>
    </source>
</reference>
<dbReference type="EMBL" id="JAQQWI010000024">
    <property type="protein sequence ID" value="KAK7994269.1"/>
    <property type="molecule type" value="Genomic_DNA"/>
</dbReference>
<proteinExistence type="predicted"/>